<feature type="transmembrane region" description="Helical" evidence="7">
    <location>
        <begin position="369"/>
        <end position="388"/>
    </location>
</feature>
<comment type="subcellular location">
    <subcellularLocation>
        <location evidence="1">Cell membrane</location>
        <topology evidence="1">Multi-pass membrane protein</topology>
    </subcellularLocation>
</comment>
<evidence type="ECO:0000313" key="10">
    <source>
        <dbReference type="Proteomes" id="UP000033538"/>
    </source>
</evidence>
<feature type="domain" description="Major facilitator superfamily (MFS) profile" evidence="8">
    <location>
        <begin position="7"/>
        <end position="390"/>
    </location>
</feature>
<evidence type="ECO:0000256" key="2">
    <source>
        <dbReference type="ARBA" id="ARBA00022448"/>
    </source>
</evidence>
<feature type="transmembrane region" description="Helical" evidence="7">
    <location>
        <begin position="217"/>
        <end position="240"/>
    </location>
</feature>
<dbReference type="PATRIC" id="fig|28037.212.peg.994"/>
<evidence type="ECO:0000256" key="3">
    <source>
        <dbReference type="ARBA" id="ARBA00022475"/>
    </source>
</evidence>
<evidence type="ECO:0000313" key="9">
    <source>
        <dbReference type="EMBL" id="KJQ68658.1"/>
    </source>
</evidence>
<evidence type="ECO:0000256" key="6">
    <source>
        <dbReference type="ARBA" id="ARBA00023136"/>
    </source>
</evidence>
<evidence type="ECO:0000256" key="5">
    <source>
        <dbReference type="ARBA" id="ARBA00022989"/>
    </source>
</evidence>
<comment type="caution">
    <text evidence="9">The sequence shown here is derived from an EMBL/GenBank/DDBJ whole genome shotgun (WGS) entry which is preliminary data.</text>
</comment>
<gene>
    <name evidence="9" type="primary">mefE</name>
    <name evidence="9" type="ORF">TZ90_01027</name>
</gene>
<evidence type="ECO:0000256" key="7">
    <source>
        <dbReference type="SAM" id="Phobius"/>
    </source>
</evidence>
<keyword evidence="6 7" id="KW-0472">Membrane</keyword>
<feature type="transmembrane region" description="Helical" evidence="7">
    <location>
        <begin position="279"/>
        <end position="296"/>
    </location>
</feature>
<sequence length="404" mass="45485">MDINKKTFYTITFGEFISNIGDRFQKIAFPILIYQEFHSSFAMGGMVIIELLPQFFLGFVMGYLLDNFNKKKILLWSTLIPALLCSVIPILSKYSVSIFFYYVIAFLIPLFSTLFQTGFSVITPALFEKEELQKYNSQFQGVRTISKLISPAIAGVLMLKFNINSIFFINSASFLLLFLSILISYIPDQEHKENGNDDIKEIFVGFKENFTNIKLRISLLFTIVVNIAMLGFNATIIYYLQDQLKLSNSLVGIVYSIAGFGSLIAVTFLSTFLNKKDAFILMNISMATIPLVIMASGIVENWIFFGICYSILSGLITIASVSITTIQQQESTVYNIGKILSSSFVIATIFAPFGGILAAYFNWLLNPRLSLVILGLLSSLLVILIKSYEKKLTKKRTAIFMKED</sequence>
<feature type="transmembrane region" description="Helical" evidence="7">
    <location>
        <begin position="41"/>
        <end position="61"/>
    </location>
</feature>
<dbReference type="GO" id="GO:0005886">
    <property type="term" value="C:plasma membrane"/>
    <property type="evidence" value="ECO:0007669"/>
    <property type="project" value="UniProtKB-SubCell"/>
</dbReference>
<dbReference type="EMBL" id="JYGP01000002">
    <property type="protein sequence ID" value="KJQ68658.1"/>
    <property type="molecule type" value="Genomic_DNA"/>
</dbReference>
<dbReference type="GO" id="GO:0022857">
    <property type="term" value="F:transmembrane transporter activity"/>
    <property type="evidence" value="ECO:0007669"/>
    <property type="project" value="InterPro"/>
</dbReference>
<dbReference type="Proteomes" id="UP000033538">
    <property type="component" value="Unassembled WGS sequence"/>
</dbReference>
<name>A0A0F2DCN4_STRMT</name>
<dbReference type="PANTHER" id="PTHR23513">
    <property type="entry name" value="INTEGRAL MEMBRANE EFFLUX PROTEIN-RELATED"/>
    <property type="match status" value="1"/>
</dbReference>
<dbReference type="InterPro" id="IPR020846">
    <property type="entry name" value="MFS_dom"/>
</dbReference>
<evidence type="ECO:0000256" key="1">
    <source>
        <dbReference type="ARBA" id="ARBA00004651"/>
    </source>
</evidence>
<feature type="transmembrane region" description="Helical" evidence="7">
    <location>
        <begin position="167"/>
        <end position="186"/>
    </location>
</feature>
<keyword evidence="3" id="KW-1003">Cell membrane</keyword>
<dbReference type="RefSeq" id="WP_045611848.1">
    <property type="nucleotide sequence ID" value="NZ_JASHAR010000006.1"/>
</dbReference>
<dbReference type="Gene3D" id="1.20.1250.20">
    <property type="entry name" value="MFS general substrate transporter like domains"/>
    <property type="match status" value="1"/>
</dbReference>
<dbReference type="InterPro" id="IPR036259">
    <property type="entry name" value="MFS_trans_sf"/>
</dbReference>
<dbReference type="SUPFAM" id="SSF103473">
    <property type="entry name" value="MFS general substrate transporter"/>
    <property type="match status" value="1"/>
</dbReference>
<accession>A0A0F2DCN4</accession>
<keyword evidence="4 7" id="KW-0812">Transmembrane</keyword>
<dbReference type="PROSITE" id="PS50850">
    <property type="entry name" value="MFS"/>
    <property type="match status" value="1"/>
</dbReference>
<dbReference type="Pfam" id="PF07690">
    <property type="entry name" value="MFS_1"/>
    <property type="match status" value="1"/>
</dbReference>
<feature type="transmembrane region" description="Helical" evidence="7">
    <location>
        <begin position="252"/>
        <end position="272"/>
    </location>
</feature>
<dbReference type="PANTHER" id="PTHR23513:SF6">
    <property type="entry name" value="MAJOR FACILITATOR SUPERFAMILY ASSOCIATED DOMAIN-CONTAINING PROTEIN"/>
    <property type="match status" value="1"/>
</dbReference>
<feature type="transmembrane region" description="Helical" evidence="7">
    <location>
        <begin position="302"/>
        <end position="323"/>
    </location>
</feature>
<proteinExistence type="predicted"/>
<reference evidence="9 10" key="1">
    <citation type="submission" date="2015-02" db="EMBL/GenBank/DDBJ databases">
        <title>Evolution of amylase-binding proteins of oral streptococcal species.</title>
        <authorList>
            <person name="Haase E.M."/>
        </authorList>
    </citation>
    <scope>NUCLEOTIDE SEQUENCE [LARGE SCALE GENOMIC DNA]</scope>
    <source>
        <strain evidence="9 10">OT25</strain>
    </source>
</reference>
<dbReference type="InterPro" id="IPR011701">
    <property type="entry name" value="MFS"/>
</dbReference>
<keyword evidence="5 7" id="KW-1133">Transmembrane helix</keyword>
<feature type="transmembrane region" description="Helical" evidence="7">
    <location>
        <begin position="73"/>
        <end position="92"/>
    </location>
</feature>
<keyword evidence="2" id="KW-0813">Transport</keyword>
<feature type="transmembrane region" description="Helical" evidence="7">
    <location>
        <begin position="98"/>
        <end position="123"/>
    </location>
</feature>
<feature type="transmembrane region" description="Helical" evidence="7">
    <location>
        <begin position="344"/>
        <end position="363"/>
    </location>
</feature>
<dbReference type="CDD" id="cd06173">
    <property type="entry name" value="MFS_MefA_like"/>
    <property type="match status" value="1"/>
</dbReference>
<dbReference type="AlphaFoldDB" id="A0A0F2DCN4"/>
<protein>
    <submittedName>
        <fullName evidence="9">Macolide ABC transporter permease</fullName>
    </submittedName>
</protein>
<evidence type="ECO:0000259" key="8">
    <source>
        <dbReference type="PROSITE" id="PS50850"/>
    </source>
</evidence>
<evidence type="ECO:0000256" key="4">
    <source>
        <dbReference type="ARBA" id="ARBA00022692"/>
    </source>
</evidence>
<organism evidence="9 10">
    <name type="scientific">Streptococcus mitis</name>
    <dbReference type="NCBI Taxonomy" id="28037"/>
    <lineage>
        <taxon>Bacteria</taxon>
        <taxon>Bacillati</taxon>
        <taxon>Bacillota</taxon>
        <taxon>Bacilli</taxon>
        <taxon>Lactobacillales</taxon>
        <taxon>Streptococcaceae</taxon>
        <taxon>Streptococcus</taxon>
        <taxon>Streptococcus mitis group</taxon>
    </lineage>
</organism>